<keyword evidence="1" id="KW-0418">Kinase</keyword>
<gene>
    <name evidence="1" type="ORF">MGU_10473</name>
</gene>
<proteinExistence type="predicted"/>
<organism evidence="1 2">
    <name type="scientific">Metarhizium guizhouense (strain ARSEF 977)</name>
    <dbReference type="NCBI Taxonomy" id="1276136"/>
    <lineage>
        <taxon>Eukaryota</taxon>
        <taxon>Fungi</taxon>
        <taxon>Dikarya</taxon>
        <taxon>Ascomycota</taxon>
        <taxon>Pezizomycotina</taxon>
        <taxon>Sordariomycetes</taxon>
        <taxon>Hypocreomycetidae</taxon>
        <taxon>Hypocreales</taxon>
        <taxon>Clavicipitaceae</taxon>
        <taxon>Metarhizium</taxon>
    </lineage>
</organism>
<keyword evidence="1" id="KW-0808">Transferase</keyword>
<evidence type="ECO:0000313" key="1">
    <source>
        <dbReference type="EMBL" id="KID82215.1"/>
    </source>
</evidence>
<evidence type="ECO:0000313" key="2">
    <source>
        <dbReference type="Proteomes" id="UP000031192"/>
    </source>
</evidence>
<dbReference type="EMBL" id="AZNH01000097">
    <property type="protein sequence ID" value="KID82215.1"/>
    <property type="molecule type" value="Genomic_DNA"/>
</dbReference>
<sequence length="352" mass="39613">MLGHVSNVVAGDGKNYLGRAVFCHIRSTKKVPPKRWKPELDRWVSDRWAEVVVFGSEKPGEDIQRIPFFVYRLFIIFPSSIQWVKLHPKLVEILLGNELELSFSFAEVEIWDSHPDKNAPTNLSTFYDSCFEKIRNDGCIFGDAETVSDECSRIEYGSKTLGFHGYTDYILFDDNDNESDTGNKYTGTNSYLSDVAIFDDNDPSIRLHNDTPSNLFAQGTFYRASSMSPENSIEDYSCNTDNVSHLATMEEQDSAYSSSSHLLPAHFDTKHDDTADESIQPLRNGNGMFAQMSLTKRMKTADGEHLEMRDDSTHCGCGHMACESDHTTEVSPLIGLMEKEVMTAPLLPRTNG</sequence>
<comment type="caution">
    <text evidence="1">The sequence shown here is derived from an EMBL/GenBank/DDBJ whole genome shotgun (WGS) entry which is preliminary data.</text>
</comment>
<accession>A0A0B4G6C9</accession>
<dbReference type="OrthoDB" id="10293930at2759"/>
<keyword evidence="2" id="KW-1185">Reference proteome</keyword>
<dbReference type="AlphaFoldDB" id="A0A0B4G6C9"/>
<dbReference type="Proteomes" id="UP000031192">
    <property type="component" value="Unassembled WGS sequence"/>
</dbReference>
<dbReference type="GO" id="GO:0016301">
    <property type="term" value="F:kinase activity"/>
    <property type="evidence" value="ECO:0007669"/>
    <property type="project" value="UniProtKB-KW"/>
</dbReference>
<protein>
    <submittedName>
        <fullName evidence="1">Dual specificity tyrosine-phosphorylation-regulated kinase 3</fullName>
    </submittedName>
</protein>
<dbReference type="HOGENOM" id="CLU_052847_0_0_1"/>
<reference evidence="1 2" key="1">
    <citation type="journal article" date="2014" name="Proc. Natl. Acad. Sci. U.S.A.">
        <title>Trajectory and genomic determinants of fungal-pathogen speciation and host adaptation.</title>
        <authorList>
            <person name="Hu X."/>
            <person name="Xiao G."/>
            <person name="Zheng P."/>
            <person name="Shang Y."/>
            <person name="Su Y."/>
            <person name="Zhang X."/>
            <person name="Liu X."/>
            <person name="Zhan S."/>
            <person name="St Leger R.J."/>
            <person name="Wang C."/>
        </authorList>
    </citation>
    <scope>NUCLEOTIDE SEQUENCE [LARGE SCALE GENOMIC DNA]</scope>
    <source>
        <strain evidence="1 2">ARSEF 977</strain>
    </source>
</reference>
<name>A0A0B4G6C9_METGA</name>